<reference evidence="1 2" key="1">
    <citation type="journal article" date="2019" name="Appl. Environ. Microbiol.">
        <title>Clostridium scindens ATCC 35704: integration of nutritional requirements, the complete genome sequence, and global transcriptional responses to bile acids.</title>
        <authorList>
            <person name="Devendran S."/>
            <person name="Shrestha R."/>
            <person name="Alves J.M.P."/>
            <person name="Wolf P.G."/>
            <person name="Ly L."/>
            <person name="Hernandez A.G."/>
            <person name="Mendez-Garcia C."/>
            <person name="Inboden A."/>
            <person name="Wiley J."/>
            <person name="Paul O."/>
            <person name="Allen A."/>
            <person name="Springer E."/>
            <person name="Wright C.L."/>
            <person name="Fields C.J."/>
            <person name="Daniel S.L."/>
            <person name="Ridlon J.M."/>
        </authorList>
    </citation>
    <scope>NUCLEOTIDE SEQUENCE [LARGE SCALE GENOMIC DNA]</scope>
    <source>
        <strain evidence="1 2">ATCC 35704</strain>
    </source>
</reference>
<dbReference type="AlphaFoldDB" id="A0A494WTD5"/>
<dbReference type="EMBL" id="CP036170">
    <property type="protein sequence ID" value="QBF76208.1"/>
    <property type="molecule type" value="Genomic_DNA"/>
</dbReference>
<keyword evidence="2" id="KW-1185">Reference proteome</keyword>
<evidence type="ECO:0000313" key="1">
    <source>
        <dbReference type="EMBL" id="QBF76208.1"/>
    </source>
</evidence>
<sequence length="31" mass="3616">MILYIGIETNFVINHGVLLWIAFDEGMTYNK</sequence>
<proteinExistence type="predicted"/>
<accession>A0A494WTD5</accession>
<gene>
    <name evidence="1" type="ORF">HDCHBGLK_03625</name>
</gene>
<dbReference type="KEGG" id="csci:HDCHBGLK_03625"/>
<evidence type="ECO:0000313" key="2">
    <source>
        <dbReference type="Proteomes" id="UP000289664"/>
    </source>
</evidence>
<dbReference type="Proteomes" id="UP000289664">
    <property type="component" value="Chromosome"/>
</dbReference>
<name>A0A494WTD5_CLOS5</name>
<protein>
    <submittedName>
        <fullName evidence="1">Uncharacterized protein</fullName>
    </submittedName>
</protein>
<organism evidence="1 2">
    <name type="scientific">Clostridium scindens (strain ATCC 35704 / DSM 5676 / VPI 13733 / 19)</name>
    <dbReference type="NCBI Taxonomy" id="411468"/>
    <lineage>
        <taxon>Bacteria</taxon>
        <taxon>Bacillati</taxon>
        <taxon>Bacillota</taxon>
        <taxon>Clostridia</taxon>
        <taxon>Lachnospirales</taxon>
        <taxon>Lachnospiraceae</taxon>
    </lineage>
</organism>